<dbReference type="Proteomes" id="UP000664169">
    <property type="component" value="Unassembled WGS sequence"/>
</dbReference>
<evidence type="ECO:0000313" key="2">
    <source>
        <dbReference type="EMBL" id="CAF9910303.1"/>
    </source>
</evidence>
<feature type="region of interest" description="Disordered" evidence="1">
    <location>
        <begin position="68"/>
        <end position="97"/>
    </location>
</feature>
<evidence type="ECO:0000313" key="3">
    <source>
        <dbReference type="Proteomes" id="UP000664169"/>
    </source>
</evidence>
<accession>A0A8H3ETW5</accession>
<dbReference type="EMBL" id="CAJPDQ010000005">
    <property type="protein sequence ID" value="CAF9910303.1"/>
    <property type="molecule type" value="Genomic_DNA"/>
</dbReference>
<organism evidence="2 3">
    <name type="scientific">Gomphillus americanus</name>
    <dbReference type="NCBI Taxonomy" id="1940652"/>
    <lineage>
        <taxon>Eukaryota</taxon>
        <taxon>Fungi</taxon>
        <taxon>Dikarya</taxon>
        <taxon>Ascomycota</taxon>
        <taxon>Pezizomycotina</taxon>
        <taxon>Lecanoromycetes</taxon>
        <taxon>OSLEUM clade</taxon>
        <taxon>Ostropomycetidae</taxon>
        <taxon>Ostropales</taxon>
        <taxon>Graphidaceae</taxon>
        <taxon>Gomphilloideae</taxon>
        <taxon>Gomphillus</taxon>
    </lineage>
</organism>
<sequence>VALGYRRDLRRIGSQILGLFSLWDVAFPVIHSPSANPGVNININKHFAHYLSSGSDSEMDRLNLEAARETENNTEEVKFRESAEQGQKRSTRSPKKI</sequence>
<reference evidence="2" key="1">
    <citation type="submission" date="2021-03" db="EMBL/GenBank/DDBJ databases">
        <authorList>
            <person name="Tagirdzhanova G."/>
        </authorList>
    </citation>
    <scope>NUCLEOTIDE SEQUENCE</scope>
</reference>
<proteinExistence type="predicted"/>
<feature type="compositionally biased region" description="Basic and acidic residues" evidence="1">
    <location>
        <begin position="68"/>
        <end position="87"/>
    </location>
</feature>
<name>A0A8H3ETW5_9LECA</name>
<evidence type="ECO:0000256" key="1">
    <source>
        <dbReference type="SAM" id="MobiDB-lite"/>
    </source>
</evidence>
<comment type="caution">
    <text evidence="2">The sequence shown here is derived from an EMBL/GenBank/DDBJ whole genome shotgun (WGS) entry which is preliminary data.</text>
</comment>
<gene>
    <name evidence="2" type="ORF">GOMPHAMPRED_007038</name>
</gene>
<protein>
    <submittedName>
        <fullName evidence="2">Uncharacterized protein</fullName>
    </submittedName>
</protein>
<feature type="non-terminal residue" evidence="2">
    <location>
        <position position="1"/>
    </location>
</feature>
<dbReference type="AlphaFoldDB" id="A0A8H3ETW5"/>
<keyword evidence="3" id="KW-1185">Reference proteome</keyword>